<evidence type="ECO:0000313" key="1">
    <source>
        <dbReference type="EMBL" id="KAJ8637784.1"/>
    </source>
</evidence>
<dbReference type="EMBL" id="CM056811">
    <property type="protein sequence ID" value="KAJ8637784.1"/>
    <property type="molecule type" value="Genomic_DNA"/>
</dbReference>
<evidence type="ECO:0000313" key="2">
    <source>
        <dbReference type="Proteomes" id="UP001234297"/>
    </source>
</evidence>
<accession>A0ACC2LXM0</accession>
<gene>
    <name evidence="1" type="ORF">MRB53_012051</name>
</gene>
<organism evidence="1 2">
    <name type="scientific">Persea americana</name>
    <name type="common">Avocado</name>
    <dbReference type="NCBI Taxonomy" id="3435"/>
    <lineage>
        <taxon>Eukaryota</taxon>
        <taxon>Viridiplantae</taxon>
        <taxon>Streptophyta</taxon>
        <taxon>Embryophyta</taxon>
        <taxon>Tracheophyta</taxon>
        <taxon>Spermatophyta</taxon>
        <taxon>Magnoliopsida</taxon>
        <taxon>Magnoliidae</taxon>
        <taxon>Laurales</taxon>
        <taxon>Lauraceae</taxon>
        <taxon>Persea</taxon>
    </lineage>
</organism>
<proteinExistence type="predicted"/>
<dbReference type="Proteomes" id="UP001234297">
    <property type="component" value="Chromosome 3"/>
</dbReference>
<sequence>MNSYKTVIREPDCVMVPVVGVIRRFFLASIFMWMAPIAILYGFNHQIFPGSNQLSPYSQTLLSGFLAVVSVNLVIAFYIIMAMKEPSDNEHKPDPAFLAEAKSSINQSAMEKRDDSVQVHDKDE</sequence>
<protein>
    <submittedName>
        <fullName evidence="1">Uncharacterized protein</fullName>
    </submittedName>
</protein>
<name>A0ACC2LXM0_PERAE</name>
<reference evidence="1 2" key="1">
    <citation type="journal article" date="2022" name="Hortic Res">
        <title>A haplotype resolved chromosomal level avocado genome allows analysis of novel avocado genes.</title>
        <authorList>
            <person name="Nath O."/>
            <person name="Fletcher S.J."/>
            <person name="Hayward A."/>
            <person name="Shaw L.M."/>
            <person name="Masouleh A.K."/>
            <person name="Furtado A."/>
            <person name="Henry R.J."/>
            <person name="Mitter N."/>
        </authorList>
    </citation>
    <scope>NUCLEOTIDE SEQUENCE [LARGE SCALE GENOMIC DNA]</scope>
    <source>
        <strain evidence="2">cv. Hass</strain>
    </source>
</reference>
<keyword evidence="2" id="KW-1185">Reference proteome</keyword>
<comment type="caution">
    <text evidence="1">The sequence shown here is derived from an EMBL/GenBank/DDBJ whole genome shotgun (WGS) entry which is preliminary data.</text>
</comment>